<dbReference type="CDD" id="cd18186">
    <property type="entry name" value="BTB_POZ_ZBTB_KLHL-like"/>
    <property type="match status" value="1"/>
</dbReference>
<dbReference type="OrthoDB" id="6359816at2759"/>
<dbReference type="PANTHER" id="PTHR46672">
    <property type="entry name" value="OS08G0495500 PROTEIN-RELATED"/>
    <property type="match status" value="1"/>
</dbReference>
<dbReference type="Pfam" id="PF00651">
    <property type="entry name" value="BTB"/>
    <property type="match status" value="1"/>
</dbReference>
<dbReference type="PANTHER" id="PTHR46672:SF7">
    <property type="entry name" value="CHROMATIN REMODELING &amp; TRANSCRIPTION REGULATOR BTB-POZ FAMILY"/>
    <property type="match status" value="1"/>
</dbReference>
<gene>
    <name evidence="5" type="ORF">CTI12_AA271430</name>
</gene>
<dbReference type="PROSITE" id="PS50097">
    <property type="entry name" value="BTB"/>
    <property type="match status" value="1"/>
</dbReference>
<dbReference type="InterPro" id="IPR011333">
    <property type="entry name" value="SKP1/BTB/POZ_sf"/>
</dbReference>
<feature type="coiled-coil region" evidence="2">
    <location>
        <begin position="282"/>
        <end position="312"/>
    </location>
</feature>
<comment type="pathway">
    <text evidence="1">Protein modification; protein ubiquitination.</text>
</comment>
<evidence type="ECO:0000259" key="4">
    <source>
        <dbReference type="PROSITE" id="PS50097"/>
    </source>
</evidence>
<keyword evidence="6" id="KW-1185">Reference proteome</keyword>
<dbReference type="Proteomes" id="UP000245207">
    <property type="component" value="Unassembled WGS sequence"/>
</dbReference>
<evidence type="ECO:0000313" key="5">
    <source>
        <dbReference type="EMBL" id="PWA72362.1"/>
    </source>
</evidence>
<sequence>MASFIVKRVASNLMRVRAIASSSRFYNTRCFQYDKRDSDDVCILKCDSKPGSSAHHVVNTSFDSHASPIGNLVRLLNLTDDIIGGKFRKKEAPWNVVEDDKALYLIRNMHTSNKGFEESAPQMEFMFAIHPNDVKESVPPAEMNMSSLLHLMRIVDLEPSGYYYHAMHDRKELPRLAEPASGTTYDFTVSYHVSKKLQNQAIRIIIGLQGWDIEGWLTDDPFQGYAFEIFLPDNNIQEVKQSRTGTEPLGAFCFDVGDKWPKSLVSLLNDRVKICLNGSTSKHEIKDLKRKLEQELEQVRVLYQKLEKTENEIEITGLVYTHRPKNPRTPVVEVVAYPVTEPINNNDPSSFGQSQDPDNAVSRAEHSRPKTDRDRENRRISSPVSVSTFSLFRSRSGSSPITASFNMRLVSVVDGRKTLQYTQFRDMLIDSGDMLGRKTGRINWVHGVSLTNRFIIEVEFLDLKTASPNVGSPPSIWSERFTVNQNAKAMSAFGRLFSESIHTDIIISASNGSIAAHRAVLAARSPVFDRMFTQDLKEKDASAINIPDMSIELTQAFLSYLYSNNIEYQDFLSHRFDLLRAADKYDVADLKEACQENIIEDIHSENVLERLQISFMYHASRLKVCCIEYLVKFGKVLDMKEEFDAFLQSADRELVSEVVNEILSAWKPV</sequence>
<evidence type="ECO:0000256" key="1">
    <source>
        <dbReference type="ARBA" id="ARBA00004906"/>
    </source>
</evidence>
<proteinExistence type="predicted"/>
<dbReference type="STRING" id="35608.A0A2U1NFR3"/>
<evidence type="ECO:0000256" key="2">
    <source>
        <dbReference type="SAM" id="Coils"/>
    </source>
</evidence>
<dbReference type="EMBL" id="PKPP01002915">
    <property type="protein sequence ID" value="PWA72362.1"/>
    <property type="molecule type" value="Genomic_DNA"/>
</dbReference>
<feature type="domain" description="BTB" evidence="4">
    <location>
        <begin position="503"/>
        <end position="570"/>
    </location>
</feature>
<evidence type="ECO:0000256" key="3">
    <source>
        <dbReference type="SAM" id="MobiDB-lite"/>
    </source>
</evidence>
<organism evidence="5 6">
    <name type="scientific">Artemisia annua</name>
    <name type="common">Sweet wormwood</name>
    <dbReference type="NCBI Taxonomy" id="35608"/>
    <lineage>
        <taxon>Eukaryota</taxon>
        <taxon>Viridiplantae</taxon>
        <taxon>Streptophyta</taxon>
        <taxon>Embryophyta</taxon>
        <taxon>Tracheophyta</taxon>
        <taxon>Spermatophyta</taxon>
        <taxon>Magnoliopsida</taxon>
        <taxon>eudicotyledons</taxon>
        <taxon>Gunneridae</taxon>
        <taxon>Pentapetalae</taxon>
        <taxon>asterids</taxon>
        <taxon>campanulids</taxon>
        <taxon>Asterales</taxon>
        <taxon>Asteraceae</taxon>
        <taxon>Asteroideae</taxon>
        <taxon>Anthemideae</taxon>
        <taxon>Artemisiinae</taxon>
        <taxon>Artemisia</taxon>
    </lineage>
</organism>
<protein>
    <submittedName>
        <fullName evidence="5">SKP1/BTB/POZ domain-containing protein</fullName>
    </submittedName>
</protein>
<dbReference type="SUPFAM" id="SSF54695">
    <property type="entry name" value="POZ domain"/>
    <property type="match status" value="1"/>
</dbReference>
<feature type="compositionally biased region" description="Polar residues" evidence="3">
    <location>
        <begin position="343"/>
        <end position="357"/>
    </location>
</feature>
<evidence type="ECO:0000313" key="6">
    <source>
        <dbReference type="Proteomes" id="UP000245207"/>
    </source>
</evidence>
<accession>A0A2U1NFR3</accession>
<dbReference type="InterPro" id="IPR000210">
    <property type="entry name" value="BTB/POZ_dom"/>
</dbReference>
<feature type="region of interest" description="Disordered" evidence="3">
    <location>
        <begin position="343"/>
        <end position="380"/>
    </location>
</feature>
<dbReference type="AlphaFoldDB" id="A0A2U1NFR3"/>
<dbReference type="InterPro" id="IPR044714">
    <property type="entry name" value="AtSIBP1-like"/>
</dbReference>
<reference evidence="5 6" key="1">
    <citation type="journal article" date="2018" name="Mol. Plant">
        <title>The genome of Artemisia annua provides insight into the evolution of Asteraceae family and artemisinin biosynthesis.</title>
        <authorList>
            <person name="Shen Q."/>
            <person name="Zhang L."/>
            <person name="Liao Z."/>
            <person name="Wang S."/>
            <person name="Yan T."/>
            <person name="Shi P."/>
            <person name="Liu M."/>
            <person name="Fu X."/>
            <person name="Pan Q."/>
            <person name="Wang Y."/>
            <person name="Lv Z."/>
            <person name="Lu X."/>
            <person name="Zhang F."/>
            <person name="Jiang W."/>
            <person name="Ma Y."/>
            <person name="Chen M."/>
            <person name="Hao X."/>
            <person name="Li L."/>
            <person name="Tang Y."/>
            <person name="Lv G."/>
            <person name="Zhou Y."/>
            <person name="Sun X."/>
            <person name="Brodelius P.E."/>
            <person name="Rose J.K.C."/>
            <person name="Tang K."/>
        </authorList>
    </citation>
    <scope>NUCLEOTIDE SEQUENCE [LARGE SCALE GENOMIC DNA]</scope>
    <source>
        <strain evidence="6">cv. Huhao1</strain>
        <tissue evidence="5">Leaf</tissue>
    </source>
</reference>
<comment type="caution">
    <text evidence="5">The sequence shown here is derived from an EMBL/GenBank/DDBJ whole genome shotgun (WGS) entry which is preliminary data.</text>
</comment>
<dbReference type="Gene3D" id="3.30.710.10">
    <property type="entry name" value="Potassium Channel Kv1.1, Chain A"/>
    <property type="match status" value="1"/>
</dbReference>
<dbReference type="SMART" id="SM00225">
    <property type="entry name" value="BTB"/>
    <property type="match status" value="1"/>
</dbReference>
<keyword evidence="2" id="KW-0175">Coiled coil</keyword>
<name>A0A2U1NFR3_ARTAN</name>
<feature type="compositionally biased region" description="Basic and acidic residues" evidence="3">
    <location>
        <begin position="363"/>
        <end position="379"/>
    </location>
</feature>